<dbReference type="RefSeq" id="WP_060778744.1">
    <property type="nucleotide sequence ID" value="NZ_CAJHMU010000002.1"/>
</dbReference>
<comment type="caution">
    <text evidence="1">The sequence shown here is derived from an EMBL/GenBank/DDBJ whole genome shotgun (WGS) entry which is preliminary data.</text>
</comment>
<sequence length="79" mass="9221">MEFDYRKLRGRIIEIYGSVKNFSKAMELSEPTMSMKLNGGLSFSQSQIYKSCELLDIDHEEIGRYFFTPKENKAETNDN</sequence>
<evidence type="ECO:0000313" key="1">
    <source>
        <dbReference type="EMBL" id="KAA9238265.1"/>
    </source>
</evidence>
<dbReference type="GeneID" id="89334798"/>
<dbReference type="Pfam" id="PF05339">
    <property type="entry name" value="DUF739"/>
    <property type="match status" value="1"/>
</dbReference>
<name>A0A0X8FFE1_9LACT</name>
<dbReference type="InterPro" id="IPR008003">
    <property type="entry name" value="DUF739"/>
</dbReference>
<organism evidence="1 2">
    <name type="scientific">Aerococcus tenax</name>
    <dbReference type="NCBI Taxonomy" id="3078812"/>
    <lineage>
        <taxon>Bacteria</taxon>
        <taxon>Bacillati</taxon>
        <taxon>Bacillota</taxon>
        <taxon>Bacilli</taxon>
        <taxon>Lactobacillales</taxon>
        <taxon>Aerococcaceae</taxon>
        <taxon>Aerococcus</taxon>
    </lineage>
</organism>
<protein>
    <submittedName>
        <fullName evidence="1">DUF739 family protein</fullName>
    </submittedName>
</protein>
<dbReference type="KEGG" id="aun:AWM73_07390"/>
<proteinExistence type="predicted"/>
<reference evidence="2" key="1">
    <citation type="submission" date="2019-09" db="EMBL/GenBank/DDBJ databases">
        <title>Draft genome sequence assemblies of isolates from the urinary tract.</title>
        <authorList>
            <person name="Mores C.R."/>
            <person name="Putonti C."/>
            <person name="Wolfe A.J."/>
        </authorList>
    </citation>
    <scope>NUCLEOTIDE SEQUENCE [LARGE SCALE GENOMIC DNA]</scope>
    <source>
        <strain evidence="2">UMB8614</strain>
    </source>
</reference>
<dbReference type="AlphaFoldDB" id="A0A0X8FFE1"/>
<dbReference type="Proteomes" id="UP000326476">
    <property type="component" value="Unassembled WGS sequence"/>
</dbReference>
<keyword evidence="2" id="KW-1185">Reference proteome</keyword>
<accession>A0A0X8FFE1</accession>
<evidence type="ECO:0000313" key="2">
    <source>
        <dbReference type="Proteomes" id="UP000326476"/>
    </source>
</evidence>
<gene>
    <name evidence="1" type="ORF">F6I34_08740</name>
</gene>
<dbReference type="EMBL" id="VYVN01000028">
    <property type="protein sequence ID" value="KAA9238265.1"/>
    <property type="molecule type" value="Genomic_DNA"/>
</dbReference>
<dbReference type="OrthoDB" id="2418220at2"/>